<keyword evidence="1" id="KW-0285">Flavoprotein</keyword>
<dbReference type="Pfam" id="PF09242">
    <property type="entry name" value="FCSD-flav_bind"/>
    <property type="match status" value="1"/>
</dbReference>
<protein>
    <submittedName>
        <fullName evidence="6">Sulfide dehydrogenase [flavocytochrome c] flavoprotein chain</fullName>
        <ecNumber evidence="6">1.8.2.3</ecNumber>
    </submittedName>
</protein>
<dbReference type="PROSITE" id="PS51257">
    <property type="entry name" value="PROKAR_LIPOPROTEIN"/>
    <property type="match status" value="1"/>
</dbReference>
<dbReference type="Pfam" id="PF21706">
    <property type="entry name" value="FCSD_central"/>
    <property type="match status" value="1"/>
</dbReference>
<feature type="domain" description="Sulfide dehydrogenase [flavocytochrome c] flavoprotein chain central" evidence="5">
    <location>
        <begin position="174"/>
        <end position="289"/>
    </location>
</feature>
<gene>
    <name evidence="6" type="primary">fccB</name>
    <name evidence="6" type="ORF">MECH1_V1_1459</name>
</gene>
<dbReference type="InterPro" id="IPR023753">
    <property type="entry name" value="FAD/NAD-binding_dom"/>
</dbReference>
<dbReference type="Pfam" id="PF07992">
    <property type="entry name" value="Pyr_redox_2"/>
    <property type="match status" value="1"/>
</dbReference>
<dbReference type="Gene3D" id="3.50.50.60">
    <property type="entry name" value="FAD/NAD(P)-binding domain"/>
    <property type="match status" value="2"/>
</dbReference>
<dbReference type="GO" id="GO:0070225">
    <property type="term" value="F:sulfide dehydrogenase activity"/>
    <property type="evidence" value="ECO:0007669"/>
    <property type="project" value="UniProtKB-EC"/>
</dbReference>
<dbReference type="SUPFAM" id="SSF51905">
    <property type="entry name" value="FAD/NAD(P)-binding domain"/>
    <property type="match status" value="2"/>
</dbReference>
<dbReference type="EC" id="1.8.2.3" evidence="6"/>
<keyword evidence="2" id="KW-0274">FAD</keyword>
<evidence type="ECO:0000256" key="2">
    <source>
        <dbReference type="ARBA" id="ARBA00022827"/>
    </source>
</evidence>
<dbReference type="Gene3D" id="3.90.760.10">
    <property type="entry name" value="Flavocytochrome c sulphide dehydrogenase, flavin-binding domain"/>
    <property type="match status" value="1"/>
</dbReference>
<dbReference type="PROSITE" id="PS51318">
    <property type="entry name" value="TAT"/>
    <property type="match status" value="1"/>
</dbReference>
<dbReference type="InterPro" id="IPR015323">
    <property type="entry name" value="FlavoCytC_S_DH_flav-bd"/>
</dbReference>
<dbReference type="InterPro" id="IPR049386">
    <property type="entry name" value="FCSD_central"/>
</dbReference>
<dbReference type="InterPro" id="IPR052541">
    <property type="entry name" value="SQRD"/>
</dbReference>
<reference evidence="6 7" key="1">
    <citation type="submission" date="2024-04" db="EMBL/GenBank/DDBJ databases">
        <authorList>
            <person name="Cremers G."/>
        </authorList>
    </citation>
    <scope>NUCLEOTIDE SEQUENCE [LARGE SCALE GENOMIC DNA]</scope>
    <source>
        <strain evidence="6">MeCH1-AG</strain>
    </source>
</reference>
<organism evidence="6 7">
    <name type="scientific">Candidatus Methylocalor cossyra</name>
    <dbReference type="NCBI Taxonomy" id="3108543"/>
    <lineage>
        <taxon>Bacteria</taxon>
        <taxon>Pseudomonadati</taxon>
        <taxon>Pseudomonadota</taxon>
        <taxon>Gammaproteobacteria</taxon>
        <taxon>Methylococcales</taxon>
        <taxon>Methylococcaceae</taxon>
        <taxon>Candidatus Methylocalor</taxon>
    </lineage>
</organism>
<evidence type="ECO:0000259" key="3">
    <source>
        <dbReference type="Pfam" id="PF07992"/>
    </source>
</evidence>
<keyword evidence="6" id="KW-0560">Oxidoreductase</keyword>
<dbReference type="InterPro" id="IPR006311">
    <property type="entry name" value="TAT_signal"/>
</dbReference>
<dbReference type="PANTHER" id="PTHR43755">
    <property type="match status" value="1"/>
</dbReference>
<evidence type="ECO:0000259" key="5">
    <source>
        <dbReference type="Pfam" id="PF21706"/>
    </source>
</evidence>
<evidence type="ECO:0000313" key="6">
    <source>
        <dbReference type="EMBL" id="CAL1240235.1"/>
    </source>
</evidence>
<dbReference type="EMBL" id="OZ026884">
    <property type="protein sequence ID" value="CAL1240235.1"/>
    <property type="molecule type" value="Genomic_DNA"/>
</dbReference>
<sequence>MENRGVAVKRRTFLGGIALGGLAAVTGCANRRAKPRPSLANARVVVLGGGYAGATAARQLKRIDPTLKVTLIERNRYYLSCPGSNEVIASLRRSKDLRHDYKALIQRHAIDFIAAEATAVDVPGRTVRFADGSKVPYDRLILAPGIDFRWDAIQGYDEAASLLAPHAWKAGPQTALLRRRLRGMPNGGVVVIVVPDNPYRCPTAPYERASLMAYFLSRYKPRSKVLVLDAKAEFVEQGLFQQGWRELYPGMVEWLSCRREGSLRRVDAAQRVVHTEFGRHRADLLNVIPPQQAGRLAQLAGLSDASGWCPVDPRSFESTLAPGVHVIGDACAAEPMPKSAFAANAQAKVCAAAVVALLADREVGIPALSDQCYSFLSPDEAISSSGVYTYSANEKRLVATSSGETPRNGDRRREARLARDWELLFTRDVFG</sequence>
<feature type="domain" description="FAD/NAD(P)-binding" evidence="3">
    <location>
        <begin position="43"/>
        <end position="156"/>
    </location>
</feature>
<evidence type="ECO:0000313" key="7">
    <source>
        <dbReference type="Proteomes" id="UP001497493"/>
    </source>
</evidence>
<feature type="domain" description="Flavocytochrome c sulphide dehydrogenase flavin-binding" evidence="4">
    <location>
        <begin position="366"/>
        <end position="430"/>
    </location>
</feature>
<proteinExistence type="predicted"/>
<evidence type="ECO:0000259" key="4">
    <source>
        <dbReference type="Pfam" id="PF09242"/>
    </source>
</evidence>
<evidence type="ECO:0000256" key="1">
    <source>
        <dbReference type="ARBA" id="ARBA00022630"/>
    </source>
</evidence>
<keyword evidence="7" id="KW-1185">Reference proteome</keyword>
<dbReference type="Proteomes" id="UP001497493">
    <property type="component" value="Chromosome"/>
</dbReference>
<dbReference type="InterPro" id="IPR036188">
    <property type="entry name" value="FAD/NAD-bd_sf"/>
</dbReference>
<accession>A0ABM9NHY9</accession>
<name>A0ABM9NHY9_9GAMM</name>
<dbReference type="SUPFAM" id="SSF55424">
    <property type="entry name" value="FAD/NAD-linked reductases, dimerisation (C-terminal) domain"/>
    <property type="match status" value="1"/>
</dbReference>
<dbReference type="InterPro" id="IPR016156">
    <property type="entry name" value="FAD/NAD-linked_Rdtase_dimer_sf"/>
</dbReference>
<dbReference type="PANTHER" id="PTHR43755:SF1">
    <property type="entry name" value="FAD-DEPENDENT PYRIDINE NUCLEOTIDE-DISULPHIDE OXIDOREDUCTASE"/>
    <property type="match status" value="1"/>
</dbReference>
<dbReference type="InterPro" id="IPR037092">
    <property type="entry name" value="FlavoCytC_S_DH_flav-bd_sf"/>
</dbReference>